<evidence type="ECO:0000313" key="8">
    <source>
        <dbReference type="EMBL" id="MPN08378.1"/>
    </source>
</evidence>
<comment type="caution">
    <text evidence="8">The sequence shown here is derived from an EMBL/GenBank/DDBJ whole genome shotgun (WGS) entry which is preliminary data.</text>
</comment>
<keyword evidence="5" id="KW-0326">Glycosidase</keyword>
<dbReference type="GO" id="GO:0004560">
    <property type="term" value="F:alpha-L-fucosidase activity"/>
    <property type="evidence" value="ECO:0007669"/>
    <property type="project" value="InterPro"/>
</dbReference>
<feature type="compositionally biased region" description="Polar residues" evidence="6">
    <location>
        <begin position="142"/>
        <end position="153"/>
    </location>
</feature>
<dbReference type="InterPro" id="IPR017853">
    <property type="entry name" value="GH"/>
</dbReference>
<dbReference type="Gene3D" id="3.20.20.80">
    <property type="entry name" value="Glycosidases"/>
    <property type="match status" value="1"/>
</dbReference>
<accession>A0A645F228</accession>
<dbReference type="SUPFAM" id="SSF51445">
    <property type="entry name" value="(Trans)glycosidases"/>
    <property type="match status" value="1"/>
</dbReference>
<sequence>MKNCWFRNTPLGIFVHWGVYSAIGRGEWVLNQERMSLEEYDSHIPEFTAEKYDPEEWAVEAKNAGAEYMVLTTKHHDGFCLFRTETTHRNAFEQGPKRDLVRLFAEACRKHGLKVGFYFLRPTGLSPHITMGRKKTLPHGKNMSTDSRPSYGN</sequence>
<dbReference type="GO" id="GO:0006004">
    <property type="term" value="P:fucose metabolic process"/>
    <property type="evidence" value="ECO:0007669"/>
    <property type="project" value="TreeGrafter"/>
</dbReference>
<proteinExistence type="inferred from homology"/>
<dbReference type="PANTHER" id="PTHR10030">
    <property type="entry name" value="ALPHA-L-FUCOSIDASE"/>
    <property type="match status" value="1"/>
</dbReference>
<reference evidence="8" key="1">
    <citation type="submission" date="2019-08" db="EMBL/GenBank/DDBJ databases">
        <authorList>
            <person name="Kucharzyk K."/>
            <person name="Murdoch R.W."/>
            <person name="Higgins S."/>
            <person name="Loffler F."/>
        </authorList>
    </citation>
    <scope>NUCLEOTIDE SEQUENCE</scope>
</reference>
<protein>
    <recommendedName>
        <fullName evidence="2">alpha-L-fucosidase</fullName>
        <ecNumber evidence="2">3.2.1.51</ecNumber>
    </recommendedName>
</protein>
<dbReference type="PANTHER" id="PTHR10030:SF37">
    <property type="entry name" value="ALPHA-L-FUCOSIDASE-RELATED"/>
    <property type="match status" value="1"/>
</dbReference>
<keyword evidence="4" id="KW-0378">Hydrolase</keyword>
<dbReference type="GO" id="GO:0016139">
    <property type="term" value="P:glycoside catabolic process"/>
    <property type="evidence" value="ECO:0007669"/>
    <property type="project" value="TreeGrafter"/>
</dbReference>
<name>A0A645F228_9ZZZZ</name>
<gene>
    <name evidence="8" type="ORF">SDC9_155660</name>
</gene>
<comment type="similarity">
    <text evidence="1">Belongs to the glycosyl hydrolase 29 family.</text>
</comment>
<dbReference type="InterPro" id="IPR057739">
    <property type="entry name" value="Glyco_hydro_29_N"/>
</dbReference>
<evidence type="ECO:0000256" key="5">
    <source>
        <dbReference type="ARBA" id="ARBA00023295"/>
    </source>
</evidence>
<dbReference type="GO" id="GO:0005764">
    <property type="term" value="C:lysosome"/>
    <property type="evidence" value="ECO:0007669"/>
    <property type="project" value="TreeGrafter"/>
</dbReference>
<feature type="domain" description="Glycoside hydrolase family 29 N-terminal" evidence="7">
    <location>
        <begin position="4"/>
        <end position="122"/>
    </location>
</feature>
<organism evidence="8">
    <name type="scientific">bioreactor metagenome</name>
    <dbReference type="NCBI Taxonomy" id="1076179"/>
    <lineage>
        <taxon>unclassified sequences</taxon>
        <taxon>metagenomes</taxon>
        <taxon>ecological metagenomes</taxon>
    </lineage>
</organism>
<evidence type="ECO:0000256" key="3">
    <source>
        <dbReference type="ARBA" id="ARBA00022729"/>
    </source>
</evidence>
<evidence type="ECO:0000256" key="4">
    <source>
        <dbReference type="ARBA" id="ARBA00022801"/>
    </source>
</evidence>
<evidence type="ECO:0000259" key="7">
    <source>
        <dbReference type="Pfam" id="PF01120"/>
    </source>
</evidence>
<dbReference type="Pfam" id="PF01120">
    <property type="entry name" value="Alpha_L_fucos"/>
    <property type="match status" value="1"/>
</dbReference>
<feature type="region of interest" description="Disordered" evidence="6">
    <location>
        <begin position="130"/>
        <end position="153"/>
    </location>
</feature>
<dbReference type="EMBL" id="VSSQ01054427">
    <property type="protein sequence ID" value="MPN08378.1"/>
    <property type="molecule type" value="Genomic_DNA"/>
</dbReference>
<dbReference type="AlphaFoldDB" id="A0A645F228"/>
<evidence type="ECO:0000256" key="6">
    <source>
        <dbReference type="SAM" id="MobiDB-lite"/>
    </source>
</evidence>
<evidence type="ECO:0000256" key="1">
    <source>
        <dbReference type="ARBA" id="ARBA00007951"/>
    </source>
</evidence>
<evidence type="ECO:0000256" key="2">
    <source>
        <dbReference type="ARBA" id="ARBA00012662"/>
    </source>
</evidence>
<dbReference type="SMART" id="SM00812">
    <property type="entry name" value="Alpha_L_fucos"/>
    <property type="match status" value="1"/>
</dbReference>
<dbReference type="InterPro" id="IPR000933">
    <property type="entry name" value="Glyco_hydro_29"/>
</dbReference>
<dbReference type="EC" id="3.2.1.51" evidence="2"/>
<keyword evidence="3" id="KW-0732">Signal</keyword>